<dbReference type="RefSeq" id="WP_199111183.1">
    <property type="nucleotide sequence ID" value="NZ_JAHWXQ010000005.1"/>
</dbReference>
<accession>A0ABS6XEQ3</accession>
<keyword evidence="1" id="KW-0472">Membrane</keyword>
<name>A0ABS6XEQ3_9BACT</name>
<protein>
    <submittedName>
        <fullName evidence="2">Uncharacterized protein</fullName>
    </submittedName>
</protein>
<feature type="transmembrane region" description="Helical" evidence="1">
    <location>
        <begin position="15"/>
        <end position="33"/>
    </location>
</feature>
<sequence length="160" mass="18317">MENRNLILRPKKSKIILFLTGSVAFTAAGFLVLEENEFMGWMSIIFFGLCSITFLIQLIPGSFQLLLTKEGFTITSFFRSHFTYWKEVESFNLGYVGRDLTVMFDYVDSHKDHAFGKYISKEISDSHGALPDTYGMQATELLALLEEFKQTYAPLDQPEL</sequence>
<dbReference type="NCBIfam" id="NF041635">
    <property type="entry name" value="STM3941_fam"/>
    <property type="match status" value="1"/>
</dbReference>
<keyword evidence="3" id="KW-1185">Reference proteome</keyword>
<organism evidence="2 3">
    <name type="scientific">Pontibacter populi</name>
    <dbReference type="NCBI Taxonomy" id="890055"/>
    <lineage>
        <taxon>Bacteria</taxon>
        <taxon>Pseudomonadati</taxon>
        <taxon>Bacteroidota</taxon>
        <taxon>Cytophagia</taxon>
        <taxon>Cytophagales</taxon>
        <taxon>Hymenobacteraceae</taxon>
        <taxon>Pontibacter</taxon>
    </lineage>
</organism>
<keyword evidence="1" id="KW-1133">Transmembrane helix</keyword>
<evidence type="ECO:0000313" key="2">
    <source>
        <dbReference type="EMBL" id="MBW3366472.1"/>
    </source>
</evidence>
<dbReference type="Proteomes" id="UP000774935">
    <property type="component" value="Unassembled WGS sequence"/>
</dbReference>
<comment type="caution">
    <text evidence="2">The sequence shown here is derived from an EMBL/GenBank/DDBJ whole genome shotgun (WGS) entry which is preliminary data.</text>
</comment>
<keyword evidence="1" id="KW-0812">Transmembrane</keyword>
<evidence type="ECO:0000256" key="1">
    <source>
        <dbReference type="SAM" id="Phobius"/>
    </source>
</evidence>
<evidence type="ECO:0000313" key="3">
    <source>
        <dbReference type="Proteomes" id="UP000774935"/>
    </source>
</evidence>
<proteinExistence type="predicted"/>
<gene>
    <name evidence="2" type="ORF">KYK27_15520</name>
</gene>
<reference evidence="2 3" key="1">
    <citation type="submission" date="2021-07" db="EMBL/GenBank/DDBJ databases">
        <authorList>
            <person name="Kim M.K."/>
        </authorList>
    </citation>
    <scope>NUCLEOTIDE SEQUENCE [LARGE SCALE GENOMIC DNA]</scope>
    <source>
        <strain evidence="2 3">HLY7-15</strain>
    </source>
</reference>
<dbReference type="InterPro" id="IPR048136">
    <property type="entry name" value="STM3941-like"/>
</dbReference>
<dbReference type="EMBL" id="JAHWXQ010000005">
    <property type="protein sequence ID" value="MBW3366472.1"/>
    <property type="molecule type" value="Genomic_DNA"/>
</dbReference>
<feature type="transmembrane region" description="Helical" evidence="1">
    <location>
        <begin position="39"/>
        <end position="59"/>
    </location>
</feature>